<evidence type="ECO:0000259" key="6">
    <source>
        <dbReference type="PROSITE" id="PS50089"/>
    </source>
</evidence>
<feature type="compositionally biased region" description="Low complexity" evidence="5">
    <location>
        <begin position="63"/>
        <end position="76"/>
    </location>
</feature>
<dbReference type="PROSITE" id="PS50089">
    <property type="entry name" value="ZF_RING_2"/>
    <property type="match status" value="1"/>
</dbReference>
<dbReference type="InterPro" id="IPR001841">
    <property type="entry name" value="Znf_RING"/>
</dbReference>
<accession>A0A8J2SW69</accession>
<reference evidence="7" key="1">
    <citation type="submission" date="2021-11" db="EMBL/GenBank/DDBJ databases">
        <authorList>
            <consortium name="Genoscope - CEA"/>
            <person name="William W."/>
        </authorList>
    </citation>
    <scope>NUCLEOTIDE SEQUENCE</scope>
</reference>
<dbReference type="Proteomes" id="UP000789595">
    <property type="component" value="Unassembled WGS sequence"/>
</dbReference>
<dbReference type="GO" id="GO:0008270">
    <property type="term" value="F:zinc ion binding"/>
    <property type="evidence" value="ECO:0007669"/>
    <property type="project" value="UniProtKB-KW"/>
</dbReference>
<dbReference type="InterPro" id="IPR013083">
    <property type="entry name" value="Znf_RING/FYVE/PHD"/>
</dbReference>
<evidence type="ECO:0000256" key="2">
    <source>
        <dbReference type="ARBA" id="ARBA00022771"/>
    </source>
</evidence>
<dbReference type="CDD" id="cd16448">
    <property type="entry name" value="RING-H2"/>
    <property type="match status" value="1"/>
</dbReference>
<keyword evidence="1" id="KW-0479">Metal-binding</keyword>
<name>A0A8J2SW69_9STRA</name>
<evidence type="ECO:0000256" key="4">
    <source>
        <dbReference type="PROSITE-ProRule" id="PRU00175"/>
    </source>
</evidence>
<feature type="region of interest" description="Disordered" evidence="5">
    <location>
        <begin position="1"/>
        <end position="111"/>
    </location>
</feature>
<dbReference type="SUPFAM" id="SSF57850">
    <property type="entry name" value="RING/U-box"/>
    <property type="match status" value="1"/>
</dbReference>
<proteinExistence type="predicted"/>
<comment type="caution">
    <text evidence="7">The sequence shown here is derived from an EMBL/GenBank/DDBJ whole genome shotgun (WGS) entry which is preliminary data.</text>
</comment>
<dbReference type="OrthoDB" id="8062037at2759"/>
<feature type="domain" description="RING-type" evidence="6">
    <location>
        <begin position="164"/>
        <end position="209"/>
    </location>
</feature>
<organism evidence="7 8">
    <name type="scientific">Pelagomonas calceolata</name>
    <dbReference type="NCBI Taxonomy" id="35677"/>
    <lineage>
        <taxon>Eukaryota</taxon>
        <taxon>Sar</taxon>
        <taxon>Stramenopiles</taxon>
        <taxon>Ochrophyta</taxon>
        <taxon>Pelagophyceae</taxon>
        <taxon>Pelagomonadales</taxon>
        <taxon>Pelagomonadaceae</taxon>
        <taxon>Pelagomonas</taxon>
    </lineage>
</organism>
<keyword evidence="3" id="KW-0862">Zinc</keyword>
<evidence type="ECO:0000256" key="5">
    <source>
        <dbReference type="SAM" id="MobiDB-lite"/>
    </source>
</evidence>
<dbReference type="SMART" id="SM00184">
    <property type="entry name" value="RING"/>
    <property type="match status" value="1"/>
</dbReference>
<evidence type="ECO:0000313" key="8">
    <source>
        <dbReference type="Proteomes" id="UP000789595"/>
    </source>
</evidence>
<dbReference type="EMBL" id="CAKKNE010000005">
    <property type="protein sequence ID" value="CAH0377616.1"/>
    <property type="molecule type" value="Genomic_DNA"/>
</dbReference>
<evidence type="ECO:0000256" key="1">
    <source>
        <dbReference type="ARBA" id="ARBA00022723"/>
    </source>
</evidence>
<dbReference type="PANTHER" id="PTHR14155:SF627">
    <property type="entry name" value="OS06G0192800 PROTEIN"/>
    <property type="match status" value="1"/>
</dbReference>
<protein>
    <recommendedName>
        <fullName evidence="6">RING-type domain-containing protein</fullName>
    </recommendedName>
</protein>
<dbReference type="PANTHER" id="PTHR14155">
    <property type="entry name" value="RING FINGER DOMAIN-CONTAINING"/>
    <property type="match status" value="1"/>
</dbReference>
<evidence type="ECO:0000256" key="3">
    <source>
        <dbReference type="ARBA" id="ARBA00022833"/>
    </source>
</evidence>
<feature type="region of interest" description="Disordered" evidence="5">
    <location>
        <begin position="266"/>
        <end position="290"/>
    </location>
</feature>
<keyword evidence="2 4" id="KW-0863">Zinc-finger</keyword>
<feature type="compositionally biased region" description="Low complexity" evidence="5">
    <location>
        <begin position="39"/>
        <end position="51"/>
    </location>
</feature>
<dbReference type="Pfam" id="PF17123">
    <property type="entry name" value="zf-RING_11"/>
    <property type="match status" value="1"/>
</dbReference>
<evidence type="ECO:0000313" key="7">
    <source>
        <dbReference type="EMBL" id="CAH0377616.1"/>
    </source>
</evidence>
<dbReference type="AlphaFoldDB" id="A0A8J2SW69"/>
<sequence>MDPPRTPLRERQPSPTGAARPASAGCQPRTPKPATSPCARTPPTQRGTRTPATPPTRPRHSSSPRTPRSTPARARSFSPVLQSPGLTPVDRSDSRLGAPFPHWAQTTPQSYARSARASRSFEVVTWNSRPGRASPTLRERLAAARKSPMPLRTPPRRSIDDECCSICLEPLNDDKQKIHVLQTCSHRFHLDCIKRARERMATPCCPLCRGDLGAGLTPQQARARTPALDRFRFSAHRGYAVAEHTSAIRSNASRVRARMMAAPLRPLGEDDGLLGGEPQRFTLTDEDPVF</sequence>
<keyword evidence="8" id="KW-1185">Reference proteome</keyword>
<dbReference type="Gene3D" id="3.30.40.10">
    <property type="entry name" value="Zinc/RING finger domain, C3HC4 (zinc finger)"/>
    <property type="match status" value="1"/>
</dbReference>
<gene>
    <name evidence="7" type="ORF">PECAL_5P21540</name>
</gene>
<dbReference type="InterPro" id="IPR053238">
    <property type="entry name" value="RING-H2_zinc_finger"/>
</dbReference>